<dbReference type="AlphaFoldDB" id="A0A9J6RNW8"/>
<dbReference type="GO" id="GO:0004722">
    <property type="term" value="F:protein serine/threonine phosphatase activity"/>
    <property type="evidence" value="ECO:0007669"/>
    <property type="project" value="InterPro"/>
</dbReference>
<evidence type="ECO:0000313" key="4">
    <source>
        <dbReference type="Proteomes" id="UP001069090"/>
    </source>
</evidence>
<dbReference type="InterPro" id="IPR001932">
    <property type="entry name" value="PPM-type_phosphatase-like_dom"/>
</dbReference>
<dbReference type="SUPFAM" id="SSF81606">
    <property type="entry name" value="PP2C-like"/>
    <property type="match status" value="1"/>
</dbReference>
<keyword evidence="4" id="KW-1185">Reference proteome</keyword>
<dbReference type="SMART" id="SM00332">
    <property type="entry name" value="PP2Cc"/>
    <property type="match status" value="1"/>
</dbReference>
<dbReference type="SMART" id="SM00331">
    <property type="entry name" value="PP2C_SIG"/>
    <property type="match status" value="1"/>
</dbReference>
<proteinExistence type="predicted"/>
<evidence type="ECO:0000256" key="1">
    <source>
        <dbReference type="SAM" id="Phobius"/>
    </source>
</evidence>
<organism evidence="3 4">
    <name type="scientific">Dasania phycosphaerae</name>
    <dbReference type="NCBI Taxonomy" id="2950436"/>
    <lineage>
        <taxon>Bacteria</taxon>
        <taxon>Pseudomonadati</taxon>
        <taxon>Pseudomonadota</taxon>
        <taxon>Gammaproteobacteria</taxon>
        <taxon>Cellvibrionales</taxon>
        <taxon>Spongiibacteraceae</taxon>
        <taxon>Dasania</taxon>
    </lineage>
</organism>
<sequence length="314" mass="32912">MIQFFGDTHKGNRKHNEDCVAADNELGLGLVADGMGGYACGEVASALVRETLVDALIHHQGLSEAIVRAHYLIRSESTNDPDKKGMGSTVVAAKSQGNSYEIAWVGDSRAYIWDGQLKQITRDHSYVESLLASGSISLAEAKTHPNRNLITQAVGAAGEEGLEVSVVNGQLAAGQMLLLCSDGLVDEVSDAEIATLLNESAEGPVLVDMLIQAAVAAGGRDNISVVIAQADSVMVDDDVAREPFVVCTTGLDGVSERHPLPAALSTSAYKGAAITTDSETLEIVDNSAGLRANYFCFAIGLAVLVCAVLLWKGV</sequence>
<dbReference type="EMBL" id="JAPTGG010000008">
    <property type="protein sequence ID" value="MCZ0865701.1"/>
    <property type="molecule type" value="Genomic_DNA"/>
</dbReference>
<dbReference type="InterPro" id="IPR036457">
    <property type="entry name" value="PPM-type-like_dom_sf"/>
</dbReference>
<dbReference type="CDD" id="cd00143">
    <property type="entry name" value="PP2Cc"/>
    <property type="match status" value="1"/>
</dbReference>
<keyword evidence="1" id="KW-0812">Transmembrane</keyword>
<accession>A0A9J6RNW8</accession>
<dbReference type="InterPro" id="IPR015655">
    <property type="entry name" value="PP2C"/>
</dbReference>
<keyword evidence="1" id="KW-1133">Transmembrane helix</keyword>
<protein>
    <submittedName>
        <fullName evidence="3">Protein phosphatase 2C domain-containing protein</fullName>
    </submittedName>
</protein>
<dbReference type="RefSeq" id="WP_258331843.1">
    <property type="nucleotide sequence ID" value="NZ_JAPTGG010000008.1"/>
</dbReference>
<name>A0A9J6RNW8_9GAMM</name>
<dbReference type="PROSITE" id="PS51746">
    <property type="entry name" value="PPM_2"/>
    <property type="match status" value="1"/>
</dbReference>
<dbReference type="PANTHER" id="PTHR47992">
    <property type="entry name" value="PROTEIN PHOSPHATASE"/>
    <property type="match status" value="1"/>
</dbReference>
<evidence type="ECO:0000259" key="2">
    <source>
        <dbReference type="PROSITE" id="PS51746"/>
    </source>
</evidence>
<reference evidence="3 4" key="1">
    <citation type="submission" date="2022-12" db="EMBL/GenBank/DDBJ databases">
        <title>Dasania phycosphaerae sp. nov., isolated from particulate material of the south coast of Korea.</title>
        <authorList>
            <person name="Jiang Y."/>
        </authorList>
    </citation>
    <scope>NUCLEOTIDE SEQUENCE [LARGE SCALE GENOMIC DNA]</scope>
    <source>
        <strain evidence="3 4">GY-19</strain>
    </source>
</reference>
<dbReference type="Pfam" id="PF13672">
    <property type="entry name" value="PP2C_2"/>
    <property type="match status" value="1"/>
</dbReference>
<feature type="domain" description="PPM-type phosphatase" evidence="2">
    <location>
        <begin position="1"/>
        <end position="230"/>
    </location>
</feature>
<comment type="caution">
    <text evidence="3">The sequence shown here is derived from an EMBL/GenBank/DDBJ whole genome shotgun (WGS) entry which is preliminary data.</text>
</comment>
<dbReference type="Gene3D" id="3.60.40.10">
    <property type="entry name" value="PPM-type phosphatase domain"/>
    <property type="match status" value="1"/>
</dbReference>
<evidence type="ECO:0000313" key="3">
    <source>
        <dbReference type="EMBL" id="MCZ0865701.1"/>
    </source>
</evidence>
<feature type="transmembrane region" description="Helical" evidence="1">
    <location>
        <begin position="292"/>
        <end position="311"/>
    </location>
</feature>
<dbReference type="Proteomes" id="UP001069090">
    <property type="component" value="Unassembled WGS sequence"/>
</dbReference>
<gene>
    <name evidence="3" type="ORF">O0V09_10835</name>
</gene>
<keyword evidence="1" id="KW-0472">Membrane</keyword>